<feature type="domain" description="PAC" evidence="5">
    <location>
        <begin position="956"/>
        <end position="1008"/>
    </location>
</feature>
<protein>
    <recommendedName>
        <fullName evidence="2">histidine kinase</fullName>
        <ecNumber evidence="2">2.7.13.3</ecNumber>
    </recommendedName>
</protein>
<comment type="caution">
    <text evidence="6">The sequence shown here is derived from an EMBL/GenBank/DDBJ whole genome shotgun (WGS) entry which is preliminary data.</text>
</comment>
<accession>A0A5B2VEG6</accession>
<evidence type="ECO:0000256" key="1">
    <source>
        <dbReference type="ARBA" id="ARBA00000085"/>
    </source>
</evidence>
<evidence type="ECO:0000256" key="2">
    <source>
        <dbReference type="ARBA" id="ARBA00012438"/>
    </source>
</evidence>
<dbReference type="Pfam" id="PF01590">
    <property type="entry name" value="GAF"/>
    <property type="match status" value="1"/>
</dbReference>
<dbReference type="SUPFAM" id="SSF55874">
    <property type="entry name" value="ATPase domain of HSP90 chaperone/DNA topoisomerase II/histidine kinase"/>
    <property type="match status" value="1"/>
</dbReference>
<dbReference type="InterPro" id="IPR003661">
    <property type="entry name" value="HisK_dim/P_dom"/>
</dbReference>
<dbReference type="InterPro" id="IPR003594">
    <property type="entry name" value="HATPase_dom"/>
</dbReference>
<dbReference type="PANTHER" id="PTHR43642">
    <property type="entry name" value="HYBRID SIGNAL TRANSDUCTION HISTIDINE KINASE G"/>
    <property type="match status" value="1"/>
</dbReference>
<dbReference type="SUPFAM" id="SSF47384">
    <property type="entry name" value="Homodimeric domain of signal transducing histidine kinase"/>
    <property type="match status" value="1"/>
</dbReference>
<evidence type="ECO:0000313" key="7">
    <source>
        <dbReference type="Proteomes" id="UP000323142"/>
    </source>
</evidence>
<dbReference type="Gene3D" id="3.30.450.20">
    <property type="entry name" value="PAS domain"/>
    <property type="match status" value="1"/>
</dbReference>
<dbReference type="InterPro" id="IPR004358">
    <property type="entry name" value="Sig_transdc_His_kin-like_C"/>
</dbReference>
<sequence length="1257" mass="136928">MINVSGHPYNDAAEFSAGVLSERIRRFQPLTLDLLIALACLDAVTDRRVLAGVAALSEDEVETALWDAVRAGLVVRRRDGYAFAHERARDVAYALVPVEARPALHLRVGRALLAHTPDESVPDAAIAIVSQLNRGAVLLVGAGERAAAVELNLTAAHRAKVTGDYKTALAYVRAGAGLLDEPLARERPELAAQVSIAVAEFEALAGEPTAEAHVLALLAQTHDPACLARVGRIAVTLYLGLDRRADALDTALDILSRIDAGPPLGSDRDTVVAAYREFWAAVGDREIADLLDLPKGTDPLQRNVMDILAAVVVPAFYHDRRLFAVVLARMLRISVAFGTFPATPFAYSLLGLAYAFFGADLGARFVDHRTGFRFGRLALDLVDEHGVCGHKAAVYGNVAYLVLPWTAPLREAADLHRRAFLETRESGDLTYAPWCLTLMTSDHLACGMPLAGVERDVEAAVDLLRLVPSKAFDDVIQAQLRLIHVLRGRAERWEDDRFGSPVFERELEADPVRAALACRYWIRKLQASYFLGDLPAALHAAARAEETLWIVPRFVETGEFHLFAALARAQAGKPGPDAPDLSAHHELLAAWAAERPDNFGHRADLVAAEMARLAGRDLDALALYERAIEGASENGFVQIAAIAHERAGHMCLARGLVSLAHAHLSAACAGFEAWGATLKAESSECRELERIVARRLPAGAGASPQPRQLDLDTLVDALHALSGTIVLSELVERLLQLAIGQAGAQRGLLVLIRDGERILEAEACARGEAIVVSPCRRAITAQDAPLTILDVVSRTRETLISRDAVLDGAVAGDPYVRARRPRSILCLPVVKQSRLVGLLYLENNLNNDAFWSNRTQILEFLCSQAAIFIENASLYGDLQRSEIMLREGQRLTRTGSWTLNTATHELFWSEEHYRIFGREPEDGPPRLEWLLESLHPEDRARMLDLFFGALQELRHYQAEFRIVLPGGEVRHMETIGRPLPGADGEVHHFIGIAMDVTERKQAEASLQQAQTELTHVTRIATLGELAASIAHEVSQPISAIIVNCESARRWLSRPVPELGEVREALKESVASAERAADVIRQIRALARKGTPRFQEIDLNQVAADVLPLVQYELTKRGVVLEFDLSPGTLFLHGDPIQLQQVIINLVVNGAQAMEGNVDRARVLRIATAGDESGPVVLTVSDTGPGITAEVRDRLFEPFVTTKASGMGMGLSICRTIALAHDGEIAAEPNPGGGTVFRLSLQRHHDEPDEPASGFRAV</sequence>
<dbReference type="SMART" id="SM00387">
    <property type="entry name" value="HATPase_c"/>
    <property type="match status" value="1"/>
</dbReference>
<evidence type="ECO:0000259" key="5">
    <source>
        <dbReference type="PROSITE" id="PS50113"/>
    </source>
</evidence>
<gene>
    <name evidence="6" type="ORF">F0L46_13910</name>
</gene>
<dbReference type="InterPro" id="IPR013655">
    <property type="entry name" value="PAS_fold_3"/>
</dbReference>
<name>A0A5B2VEG6_9HYPH</name>
<dbReference type="InterPro" id="IPR005467">
    <property type="entry name" value="His_kinase_dom"/>
</dbReference>
<dbReference type="InterPro" id="IPR035965">
    <property type="entry name" value="PAS-like_dom_sf"/>
</dbReference>
<dbReference type="InterPro" id="IPR036890">
    <property type="entry name" value="HATPase_C_sf"/>
</dbReference>
<reference evidence="6 7" key="1">
    <citation type="submission" date="2019-09" db="EMBL/GenBank/DDBJ databases">
        <title>Salinarimonas rosea gen. nov., sp. nov., a new member of the a-2 subgroup of the Proteobacteria.</title>
        <authorList>
            <person name="Liu J."/>
        </authorList>
    </citation>
    <scope>NUCLEOTIDE SEQUENCE [LARGE SCALE GENOMIC DNA]</scope>
    <source>
        <strain evidence="6 7">BN140002</strain>
    </source>
</reference>
<dbReference type="InterPro" id="IPR000014">
    <property type="entry name" value="PAS"/>
</dbReference>
<dbReference type="PRINTS" id="PR00344">
    <property type="entry name" value="BCTRLSENSOR"/>
</dbReference>
<dbReference type="RefSeq" id="WP_149818514.1">
    <property type="nucleotide sequence ID" value="NZ_VUOA01000025.1"/>
</dbReference>
<dbReference type="InterPro" id="IPR029016">
    <property type="entry name" value="GAF-like_dom_sf"/>
</dbReference>
<dbReference type="InterPro" id="IPR053159">
    <property type="entry name" value="Hybrid_Histidine_Kinase"/>
</dbReference>
<feature type="domain" description="Histidine kinase" evidence="4">
    <location>
        <begin position="1028"/>
        <end position="1244"/>
    </location>
</feature>
<evidence type="ECO:0000256" key="3">
    <source>
        <dbReference type="ARBA" id="ARBA00022553"/>
    </source>
</evidence>
<evidence type="ECO:0000259" key="4">
    <source>
        <dbReference type="PROSITE" id="PS50109"/>
    </source>
</evidence>
<dbReference type="CDD" id="cd00082">
    <property type="entry name" value="HisKA"/>
    <property type="match status" value="1"/>
</dbReference>
<proteinExistence type="predicted"/>
<dbReference type="SUPFAM" id="SSF55785">
    <property type="entry name" value="PYP-like sensor domain (PAS domain)"/>
    <property type="match status" value="1"/>
</dbReference>
<dbReference type="InterPro" id="IPR000700">
    <property type="entry name" value="PAS-assoc_C"/>
</dbReference>
<dbReference type="OrthoDB" id="226486at2"/>
<reference evidence="6 7" key="2">
    <citation type="submission" date="2019-09" db="EMBL/GenBank/DDBJ databases">
        <authorList>
            <person name="Jin C."/>
        </authorList>
    </citation>
    <scope>NUCLEOTIDE SEQUENCE [LARGE SCALE GENOMIC DNA]</scope>
    <source>
        <strain evidence="6 7">BN140002</strain>
    </source>
</reference>
<dbReference type="SMART" id="SM00388">
    <property type="entry name" value="HisKA"/>
    <property type="match status" value="1"/>
</dbReference>
<dbReference type="EC" id="2.7.13.3" evidence="2"/>
<dbReference type="SMART" id="SM00086">
    <property type="entry name" value="PAC"/>
    <property type="match status" value="1"/>
</dbReference>
<comment type="catalytic activity">
    <reaction evidence="1">
        <text>ATP + protein L-histidine = ADP + protein N-phospho-L-histidine.</text>
        <dbReference type="EC" id="2.7.13.3"/>
    </reaction>
</comment>
<dbReference type="Pfam" id="PF00512">
    <property type="entry name" value="HisKA"/>
    <property type="match status" value="1"/>
</dbReference>
<keyword evidence="3" id="KW-0597">Phosphoprotein</keyword>
<dbReference type="SMART" id="SM00065">
    <property type="entry name" value="GAF"/>
    <property type="match status" value="1"/>
</dbReference>
<dbReference type="NCBIfam" id="TIGR00229">
    <property type="entry name" value="sensory_box"/>
    <property type="match status" value="1"/>
</dbReference>
<dbReference type="Proteomes" id="UP000323142">
    <property type="component" value="Unassembled WGS sequence"/>
</dbReference>
<dbReference type="InterPro" id="IPR003018">
    <property type="entry name" value="GAF"/>
</dbReference>
<dbReference type="InterPro" id="IPR036097">
    <property type="entry name" value="HisK_dim/P_sf"/>
</dbReference>
<dbReference type="AlphaFoldDB" id="A0A5B2VEG6"/>
<dbReference type="CDD" id="cd00130">
    <property type="entry name" value="PAS"/>
    <property type="match status" value="1"/>
</dbReference>
<dbReference type="Gene3D" id="3.30.565.10">
    <property type="entry name" value="Histidine kinase-like ATPase, C-terminal domain"/>
    <property type="match status" value="1"/>
</dbReference>
<dbReference type="Gene3D" id="1.10.287.130">
    <property type="match status" value="1"/>
</dbReference>
<dbReference type="PANTHER" id="PTHR43642:SF1">
    <property type="entry name" value="HYBRID SIGNAL TRANSDUCTION HISTIDINE KINASE G"/>
    <property type="match status" value="1"/>
</dbReference>
<dbReference type="Pfam" id="PF02518">
    <property type="entry name" value="HATPase_c"/>
    <property type="match status" value="1"/>
</dbReference>
<dbReference type="Pfam" id="PF08447">
    <property type="entry name" value="PAS_3"/>
    <property type="match status" value="1"/>
</dbReference>
<keyword evidence="7" id="KW-1185">Reference proteome</keyword>
<evidence type="ECO:0000313" key="6">
    <source>
        <dbReference type="EMBL" id="KAA2236567.1"/>
    </source>
</evidence>
<dbReference type="PROSITE" id="PS50109">
    <property type="entry name" value="HIS_KIN"/>
    <property type="match status" value="1"/>
</dbReference>
<dbReference type="InterPro" id="IPR001610">
    <property type="entry name" value="PAC"/>
</dbReference>
<dbReference type="GO" id="GO:0000155">
    <property type="term" value="F:phosphorelay sensor kinase activity"/>
    <property type="evidence" value="ECO:0007669"/>
    <property type="project" value="InterPro"/>
</dbReference>
<dbReference type="SUPFAM" id="SSF55781">
    <property type="entry name" value="GAF domain-like"/>
    <property type="match status" value="1"/>
</dbReference>
<dbReference type="PROSITE" id="PS50113">
    <property type="entry name" value="PAC"/>
    <property type="match status" value="1"/>
</dbReference>
<dbReference type="Gene3D" id="2.10.70.100">
    <property type="match status" value="1"/>
</dbReference>
<organism evidence="6 7">
    <name type="scientific">Salinarimonas soli</name>
    <dbReference type="NCBI Taxonomy" id="1638099"/>
    <lineage>
        <taxon>Bacteria</taxon>
        <taxon>Pseudomonadati</taxon>
        <taxon>Pseudomonadota</taxon>
        <taxon>Alphaproteobacteria</taxon>
        <taxon>Hyphomicrobiales</taxon>
        <taxon>Salinarimonadaceae</taxon>
        <taxon>Salinarimonas</taxon>
    </lineage>
</organism>
<dbReference type="EMBL" id="VUOA01000025">
    <property type="protein sequence ID" value="KAA2236567.1"/>
    <property type="molecule type" value="Genomic_DNA"/>
</dbReference>
<dbReference type="Gene3D" id="3.30.450.40">
    <property type="match status" value="1"/>
</dbReference>